<evidence type="ECO:0000256" key="5">
    <source>
        <dbReference type="ARBA" id="ARBA00023237"/>
    </source>
</evidence>
<feature type="domain" description="RagB/SusD" evidence="7">
    <location>
        <begin position="355"/>
        <end position="509"/>
    </location>
</feature>
<evidence type="ECO:0000313" key="9">
    <source>
        <dbReference type="EMBL" id="KAB4454584.1"/>
    </source>
</evidence>
<evidence type="ECO:0000313" key="13">
    <source>
        <dbReference type="Proteomes" id="UP001217776"/>
    </source>
</evidence>
<dbReference type="Proteomes" id="UP001217776">
    <property type="component" value="Unassembled WGS sequence"/>
</dbReference>
<dbReference type="EMBL" id="JAQNVG010000022">
    <property type="protein sequence ID" value="MDC2236851.1"/>
    <property type="molecule type" value="Genomic_DNA"/>
</dbReference>
<gene>
    <name evidence="9" type="ORF">GAN75_15575</name>
    <name evidence="11" type="ORF">KQP74_23210</name>
    <name evidence="10" type="ORF">PO127_13975</name>
</gene>
<dbReference type="Gene3D" id="1.25.40.390">
    <property type="match status" value="1"/>
</dbReference>
<comment type="subcellular location">
    <subcellularLocation>
        <location evidence="1">Cell outer membrane</location>
    </subcellularLocation>
</comment>
<keyword evidence="5" id="KW-0998">Cell outer membrane</keyword>
<evidence type="ECO:0000256" key="2">
    <source>
        <dbReference type="ARBA" id="ARBA00006275"/>
    </source>
</evidence>
<dbReference type="Proteomes" id="UP000436825">
    <property type="component" value="Unassembled WGS sequence"/>
</dbReference>
<evidence type="ECO:0000256" key="4">
    <source>
        <dbReference type="ARBA" id="ARBA00023136"/>
    </source>
</evidence>
<accession>C6IKJ3</accession>
<feature type="signal peptide" evidence="6">
    <location>
        <begin position="1"/>
        <end position="17"/>
    </location>
</feature>
<accession>A0A0P0FQP2</accession>
<evidence type="ECO:0000259" key="8">
    <source>
        <dbReference type="Pfam" id="PF14322"/>
    </source>
</evidence>
<comment type="similarity">
    <text evidence="2">Belongs to the SusD family.</text>
</comment>
<feature type="chain" id="PRO_5002965708" evidence="6">
    <location>
        <begin position="18"/>
        <end position="606"/>
    </location>
</feature>
<dbReference type="InterPro" id="IPR012944">
    <property type="entry name" value="SusD_RagB_dom"/>
</dbReference>
<dbReference type="RefSeq" id="WP_008764336.1">
    <property type="nucleotide sequence ID" value="NZ_AP022660.1"/>
</dbReference>
<dbReference type="Pfam" id="PF07980">
    <property type="entry name" value="SusD_RagB"/>
    <property type="match status" value="1"/>
</dbReference>
<dbReference type="Pfam" id="PF14322">
    <property type="entry name" value="SusD-like_3"/>
    <property type="match status" value="1"/>
</dbReference>
<dbReference type="EMBL" id="WCRW01000010">
    <property type="protein sequence ID" value="KAB4454584.1"/>
    <property type="molecule type" value="Genomic_DNA"/>
</dbReference>
<keyword evidence="4" id="KW-0472">Membrane</keyword>
<evidence type="ECO:0000256" key="6">
    <source>
        <dbReference type="SAM" id="SignalP"/>
    </source>
</evidence>
<protein>
    <submittedName>
        <fullName evidence="10">RagB/SusD family nutrient uptake outer membrane protein</fullName>
    </submittedName>
</protein>
<evidence type="ECO:0000313" key="12">
    <source>
        <dbReference type="Proteomes" id="UP000436825"/>
    </source>
</evidence>
<reference evidence="11" key="2">
    <citation type="submission" date="2021-06" db="EMBL/GenBank/DDBJ databases">
        <title>Interrogation of the integrated mobile genetic elements in gut-associated Bacteroides with a consensus prediction approach.</title>
        <authorList>
            <person name="Campbell D.E."/>
            <person name="Leigh J.R."/>
            <person name="Kim T."/>
            <person name="England W."/>
            <person name="Whitaker R.J."/>
            <person name="Degnan P.H."/>
        </authorList>
    </citation>
    <scope>NUCLEOTIDE SEQUENCE</scope>
    <source>
        <strain evidence="11">VPI-3443</strain>
    </source>
</reference>
<dbReference type="GO" id="GO:0009279">
    <property type="term" value="C:cell outer membrane"/>
    <property type="evidence" value="ECO:0007669"/>
    <property type="project" value="UniProtKB-SubCell"/>
</dbReference>
<evidence type="ECO:0000313" key="10">
    <source>
        <dbReference type="EMBL" id="MDC2236851.1"/>
    </source>
</evidence>
<sequence>MKKILYTALAASLFAFSSCDDILDTSKKSSMEKTEVFSNEALVNDVVMGLHQSFGETNSYRGRYIAYFGVNSDCEIWNNTGKKGAFTDKEGALVTYNATTDNQYMNTDNNVWAKLYEAIERANSAITGMDEYSDMSNANMRQFYGELLTLRAFIYFDLIKAFGDVPARFEPNTTETIDLPKTDRMVIMRRLLNDLLIAQDYVGWPNENSFTKSTERVSQTFTKGLRARIALFAAGYSQHPDGIRYNTEDATERQELYTIAKNECLDIISKGYNTLGTFEANFKALCAEGTIAGAESIFEIPFSASRGRVIYTWGVKHEKKDQWTKLAKGGINGPIPTLFYDYDVEDVRRDITCVPFKWTSDNDGDIAWKAPNKCWGGWSFGKVRFEWMNRVVDSSNDDGMNWQVMRMADIYLMAAEAINELEGPKGSSDAGKYLKAILDRSYPAEKASAILTKAKASQDAFFNVIVDERKFEFAGEAIRKVDLIRWNLLGSKMNEAKEKMTRLYNREGEYADLPLKIYYNEGLDGTDATSYKMYGLNHGDTDEIGQTLGYSKSKEWIVPKESADQAAALLLIDQLYDNNPDTKQFWPIWKVFIDGSNGVLTNDYDY</sequence>
<dbReference type="Proteomes" id="UP001162960">
    <property type="component" value="Chromosome"/>
</dbReference>
<dbReference type="EMBL" id="CP083685">
    <property type="protein sequence ID" value="UYU90792.1"/>
    <property type="molecule type" value="Genomic_DNA"/>
</dbReference>
<evidence type="ECO:0000313" key="11">
    <source>
        <dbReference type="EMBL" id="UYU90792.1"/>
    </source>
</evidence>
<evidence type="ECO:0000259" key="7">
    <source>
        <dbReference type="Pfam" id="PF07980"/>
    </source>
</evidence>
<dbReference type="InterPro" id="IPR011990">
    <property type="entry name" value="TPR-like_helical_dom_sf"/>
</dbReference>
<evidence type="ECO:0000256" key="1">
    <source>
        <dbReference type="ARBA" id="ARBA00004442"/>
    </source>
</evidence>
<dbReference type="InterPro" id="IPR033985">
    <property type="entry name" value="SusD-like_N"/>
</dbReference>
<dbReference type="KEGG" id="btho:Btheta7330_04110"/>
<dbReference type="SUPFAM" id="SSF48452">
    <property type="entry name" value="TPR-like"/>
    <property type="match status" value="1"/>
</dbReference>
<feature type="domain" description="SusD-like N-terminal" evidence="8">
    <location>
        <begin position="23"/>
        <end position="177"/>
    </location>
</feature>
<evidence type="ECO:0000256" key="3">
    <source>
        <dbReference type="ARBA" id="ARBA00022729"/>
    </source>
</evidence>
<organism evidence="10 13">
    <name type="scientific">Bacteroides thetaiotaomicron</name>
    <dbReference type="NCBI Taxonomy" id="818"/>
    <lineage>
        <taxon>Bacteria</taxon>
        <taxon>Pseudomonadati</taxon>
        <taxon>Bacteroidota</taxon>
        <taxon>Bacteroidia</taxon>
        <taxon>Bacteroidales</taxon>
        <taxon>Bacteroidaceae</taxon>
        <taxon>Bacteroides</taxon>
    </lineage>
</organism>
<dbReference type="AlphaFoldDB" id="A0A0P0FQP2"/>
<reference evidence="10" key="3">
    <citation type="submission" date="2022-10" db="EMBL/GenBank/DDBJ databases">
        <title>Human gut microbiome strain richness.</title>
        <authorList>
            <person name="Chen-Liaw A."/>
        </authorList>
    </citation>
    <scope>NUCLEOTIDE SEQUENCE</scope>
    <source>
        <strain evidence="10">1001283st1_A3_1001283B150304_161114</strain>
    </source>
</reference>
<proteinExistence type="inferred from homology"/>
<name>A0A0P0FQP2_BACT4</name>
<reference evidence="9 12" key="1">
    <citation type="journal article" date="2019" name="Nat. Med.">
        <title>A library of human gut bacterial isolates paired with longitudinal multiomics data enables mechanistic microbiome research.</title>
        <authorList>
            <person name="Poyet M."/>
            <person name="Groussin M."/>
            <person name="Gibbons S.M."/>
            <person name="Avila-Pacheco J."/>
            <person name="Jiang X."/>
            <person name="Kearney S.M."/>
            <person name="Perrotta A.R."/>
            <person name="Berdy B."/>
            <person name="Zhao S."/>
            <person name="Lieberman T.D."/>
            <person name="Swanson P.K."/>
            <person name="Smith M."/>
            <person name="Roesemann S."/>
            <person name="Alexander J.E."/>
            <person name="Rich S.A."/>
            <person name="Livny J."/>
            <person name="Vlamakis H."/>
            <person name="Clish C."/>
            <person name="Bullock K."/>
            <person name="Deik A."/>
            <person name="Scott J."/>
            <person name="Pierce K.A."/>
            <person name="Xavier R.J."/>
            <person name="Alm E.J."/>
        </authorList>
    </citation>
    <scope>NUCLEOTIDE SEQUENCE [LARGE SCALE GENOMIC DNA]</scope>
    <source>
        <strain evidence="9 12">BIOML-A160</strain>
    </source>
</reference>
<keyword evidence="3 6" id="KW-0732">Signal</keyword>
<dbReference type="PROSITE" id="PS51257">
    <property type="entry name" value="PROKAR_LIPOPROTEIN"/>
    <property type="match status" value="1"/>
</dbReference>